<keyword evidence="6 7" id="KW-0472">Membrane</keyword>
<evidence type="ECO:0000313" key="9">
    <source>
        <dbReference type="Proteomes" id="UP000233080"/>
    </source>
</evidence>
<accession>A0A2K5I3Q4</accession>
<dbReference type="Ensembl" id="ENSCANT00000034145.1">
    <property type="protein sequence ID" value="ENSCANP00000011248.1"/>
    <property type="gene ID" value="ENSCANG00000029043.1"/>
</dbReference>
<feature type="transmembrane region" description="Helical" evidence="7">
    <location>
        <begin position="145"/>
        <end position="166"/>
    </location>
</feature>
<keyword evidence="4" id="KW-0256">Endoplasmic reticulum</keyword>
<dbReference type="GO" id="GO:0043495">
    <property type="term" value="F:protein-membrane adaptor activity"/>
    <property type="evidence" value="ECO:0007669"/>
    <property type="project" value="TreeGrafter"/>
</dbReference>
<reference evidence="8" key="1">
    <citation type="submission" date="2025-08" db="UniProtKB">
        <authorList>
            <consortium name="Ensembl"/>
        </authorList>
    </citation>
    <scope>IDENTIFICATION</scope>
</reference>
<dbReference type="PANTHER" id="PTHR42650">
    <property type="entry name" value="TAIL-ANCHORED PROTEIN INSERTION RECEPTOR WRB"/>
    <property type="match status" value="1"/>
</dbReference>
<evidence type="ECO:0000256" key="6">
    <source>
        <dbReference type="ARBA" id="ARBA00023136"/>
    </source>
</evidence>
<sequence>MSSAVANHWAWLLVLSFLFGCNVLRILLLSFSSFMSRVLQADAEQESQMRAEIHKLSMVNMMEEFASYAVLERKINKMTDKLKTHVKARTTQLAKIKWMTSVTFYVLQVALMISLIWKYYSVPVAVVRKKWITPLDHLVAFPTRIAGGVGIICWILVCNKIVAIVLHPFS</sequence>
<dbReference type="GO" id="GO:0043529">
    <property type="term" value="C:GET complex"/>
    <property type="evidence" value="ECO:0007669"/>
    <property type="project" value="TreeGrafter"/>
</dbReference>
<dbReference type="STRING" id="336983.ENSCANP00000011248"/>
<keyword evidence="3 7" id="KW-0812">Transmembrane</keyword>
<feature type="transmembrane region" description="Helical" evidence="7">
    <location>
        <begin position="102"/>
        <end position="120"/>
    </location>
</feature>
<dbReference type="GO" id="GO:0005789">
    <property type="term" value="C:endoplasmic reticulum membrane"/>
    <property type="evidence" value="ECO:0007669"/>
    <property type="project" value="UniProtKB-SubCell"/>
</dbReference>
<dbReference type="GO" id="GO:0071816">
    <property type="term" value="P:tail-anchored membrane protein insertion into ER membrane"/>
    <property type="evidence" value="ECO:0007669"/>
    <property type="project" value="InterPro"/>
</dbReference>
<dbReference type="AlphaFoldDB" id="A0A2K5I3Q4"/>
<evidence type="ECO:0000256" key="7">
    <source>
        <dbReference type="SAM" id="Phobius"/>
    </source>
</evidence>
<feature type="transmembrane region" description="Helical" evidence="7">
    <location>
        <begin position="6"/>
        <end position="28"/>
    </location>
</feature>
<dbReference type="InterPro" id="IPR028945">
    <property type="entry name" value="Get1"/>
</dbReference>
<dbReference type="OMA" id="ICWILVC"/>
<protein>
    <submittedName>
        <fullName evidence="8">Uncharacterized protein</fullName>
    </submittedName>
</protein>
<dbReference type="PANTHER" id="PTHR42650:SF1">
    <property type="entry name" value="GUIDED ENTRY OF TAIL-ANCHORED PROTEINS FACTOR 1"/>
    <property type="match status" value="1"/>
</dbReference>
<dbReference type="Proteomes" id="UP000233080">
    <property type="component" value="Unassembled WGS sequence"/>
</dbReference>
<comment type="subcellular location">
    <subcellularLocation>
        <location evidence="1">Endoplasmic reticulum membrane</location>
    </subcellularLocation>
</comment>
<evidence type="ECO:0000256" key="1">
    <source>
        <dbReference type="ARBA" id="ARBA00004586"/>
    </source>
</evidence>
<evidence type="ECO:0000313" key="8">
    <source>
        <dbReference type="Ensembl" id="ENSCANP00000011248.1"/>
    </source>
</evidence>
<comment type="similarity">
    <text evidence="2">Belongs to the WRB/GET1 family.</text>
</comment>
<keyword evidence="9" id="KW-1185">Reference proteome</keyword>
<organism evidence="8 9">
    <name type="scientific">Colobus angolensis palliatus</name>
    <name type="common">Peters' Angolan colobus</name>
    <dbReference type="NCBI Taxonomy" id="336983"/>
    <lineage>
        <taxon>Eukaryota</taxon>
        <taxon>Metazoa</taxon>
        <taxon>Chordata</taxon>
        <taxon>Craniata</taxon>
        <taxon>Vertebrata</taxon>
        <taxon>Euteleostomi</taxon>
        <taxon>Mammalia</taxon>
        <taxon>Eutheria</taxon>
        <taxon>Euarchontoglires</taxon>
        <taxon>Primates</taxon>
        <taxon>Haplorrhini</taxon>
        <taxon>Catarrhini</taxon>
        <taxon>Cercopithecidae</taxon>
        <taxon>Colobinae</taxon>
        <taxon>Colobus</taxon>
    </lineage>
</organism>
<evidence type="ECO:0000256" key="4">
    <source>
        <dbReference type="ARBA" id="ARBA00022824"/>
    </source>
</evidence>
<keyword evidence="5 7" id="KW-1133">Transmembrane helix</keyword>
<evidence type="ECO:0000256" key="5">
    <source>
        <dbReference type="ARBA" id="ARBA00022989"/>
    </source>
</evidence>
<name>A0A2K5I3Q4_COLAP</name>
<evidence type="ECO:0000256" key="2">
    <source>
        <dbReference type="ARBA" id="ARBA00010799"/>
    </source>
</evidence>
<reference evidence="8" key="2">
    <citation type="submission" date="2025-09" db="UniProtKB">
        <authorList>
            <consortium name="Ensembl"/>
        </authorList>
    </citation>
    <scope>IDENTIFICATION</scope>
</reference>
<proteinExistence type="inferred from homology"/>
<dbReference type="Pfam" id="PF04420">
    <property type="entry name" value="CHD5"/>
    <property type="match status" value="1"/>
</dbReference>
<evidence type="ECO:0000256" key="3">
    <source>
        <dbReference type="ARBA" id="ARBA00022692"/>
    </source>
</evidence>